<reference evidence="2 3" key="1">
    <citation type="submission" date="2023-03" db="EMBL/GenBank/DDBJ databases">
        <title>Draft genome sequence of Thalassotalea insulae KCTC 62186T.</title>
        <authorList>
            <person name="Sawabe T."/>
        </authorList>
    </citation>
    <scope>NUCLEOTIDE SEQUENCE [LARGE SCALE GENOMIC DNA]</scope>
    <source>
        <strain evidence="2 3">KCTC 62186</strain>
    </source>
</reference>
<protein>
    <submittedName>
        <fullName evidence="2">Uncharacterized protein</fullName>
    </submittedName>
</protein>
<keyword evidence="3" id="KW-1185">Reference proteome</keyword>
<dbReference type="EMBL" id="BSST01000001">
    <property type="protein sequence ID" value="GLX76716.1"/>
    <property type="molecule type" value="Genomic_DNA"/>
</dbReference>
<sequence length="113" mass="12924">MKLISILVLISITLFTLGYGYKINDYATAHENWEQPQVNALAALKSEDFLSIEKEALGTVITSLATNYDFLKQSSNSRIIELKELINILLLVLFINLVCLLIWVYSLFRRKTI</sequence>
<comment type="caution">
    <text evidence="2">The sequence shown here is derived from an EMBL/GenBank/DDBJ whole genome shotgun (WGS) entry which is preliminary data.</text>
</comment>
<accession>A0ABQ6GRD2</accession>
<keyword evidence="1" id="KW-0472">Membrane</keyword>
<name>A0ABQ6GRD2_9GAMM</name>
<proteinExistence type="predicted"/>
<keyword evidence="1" id="KW-0812">Transmembrane</keyword>
<dbReference type="RefSeq" id="WP_284242505.1">
    <property type="nucleotide sequence ID" value="NZ_BSST01000001.1"/>
</dbReference>
<gene>
    <name evidence="2" type="ORF">tinsulaeT_00560</name>
</gene>
<keyword evidence="1" id="KW-1133">Transmembrane helix</keyword>
<evidence type="ECO:0000256" key="1">
    <source>
        <dbReference type="SAM" id="Phobius"/>
    </source>
</evidence>
<organism evidence="2 3">
    <name type="scientific">Thalassotalea insulae</name>
    <dbReference type="NCBI Taxonomy" id="2056778"/>
    <lineage>
        <taxon>Bacteria</taxon>
        <taxon>Pseudomonadati</taxon>
        <taxon>Pseudomonadota</taxon>
        <taxon>Gammaproteobacteria</taxon>
        <taxon>Alteromonadales</taxon>
        <taxon>Colwelliaceae</taxon>
        <taxon>Thalassotalea</taxon>
    </lineage>
</organism>
<dbReference type="Proteomes" id="UP001157186">
    <property type="component" value="Unassembled WGS sequence"/>
</dbReference>
<evidence type="ECO:0000313" key="2">
    <source>
        <dbReference type="EMBL" id="GLX76716.1"/>
    </source>
</evidence>
<evidence type="ECO:0000313" key="3">
    <source>
        <dbReference type="Proteomes" id="UP001157186"/>
    </source>
</evidence>
<feature type="transmembrane region" description="Helical" evidence="1">
    <location>
        <begin position="85"/>
        <end position="108"/>
    </location>
</feature>